<dbReference type="EMBL" id="LR031571">
    <property type="protein sequence ID" value="VDC76073.1"/>
    <property type="molecule type" value="Genomic_DNA"/>
</dbReference>
<dbReference type="Proteomes" id="UP000694005">
    <property type="component" value="Chromosome A01"/>
</dbReference>
<feature type="non-terminal residue" evidence="2">
    <location>
        <position position="36"/>
    </location>
</feature>
<sequence>MCPYFLWIHALKDFTVEEQTIQIWSPDLAVKMMKAE</sequence>
<dbReference type="Gramene" id="A01p27740.2_BraZ1">
    <property type="protein sequence ID" value="A01p27740.2_BraZ1.CDS"/>
    <property type="gene ID" value="A01g27740.2_BraZ1"/>
</dbReference>
<dbReference type="AlphaFoldDB" id="A0A3P5ZNG8"/>
<gene>
    <name evidence="2" type="ORF">BRAA01T02575Z</name>
    <name evidence="1" type="ORF">BRAPAZ1V2_A01P27740.2</name>
</gene>
<protein>
    <submittedName>
        <fullName evidence="1">Uncharacterized protein</fullName>
    </submittedName>
</protein>
<reference evidence="2" key="1">
    <citation type="submission" date="2018-11" db="EMBL/GenBank/DDBJ databases">
        <authorList>
            <consortium name="Genoscope - CEA"/>
            <person name="William W."/>
        </authorList>
    </citation>
    <scope>NUCLEOTIDE SEQUENCE</scope>
</reference>
<accession>A0A3P5ZNG8</accession>
<evidence type="ECO:0000313" key="2">
    <source>
        <dbReference type="EMBL" id="VDC76073.1"/>
    </source>
</evidence>
<proteinExistence type="predicted"/>
<name>A0A3P5ZNG8_BRACM</name>
<dbReference type="EMBL" id="LS974617">
    <property type="protein sequence ID" value="CAG7888698.1"/>
    <property type="molecule type" value="Genomic_DNA"/>
</dbReference>
<organism evidence="2">
    <name type="scientific">Brassica campestris</name>
    <name type="common">Field mustard</name>
    <dbReference type="NCBI Taxonomy" id="3711"/>
    <lineage>
        <taxon>Eukaryota</taxon>
        <taxon>Viridiplantae</taxon>
        <taxon>Streptophyta</taxon>
        <taxon>Embryophyta</taxon>
        <taxon>Tracheophyta</taxon>
        <taxon>Spermatophyta</taxon>
        <taxon>Magnoliopsida</taxon>
        <taxon>eudicotyledons</taxon>
        <taxon>Gunneridae</taxon>
        <taxon>Pentapetalae</taxon>
        <taxon>rosids</taxon>
        <taxon>malvids</taxon>
        <taxon>Brassicales</taxon>
        <taxon>Brassicaceae</taxon>
        <taxon>Brassiceae</taxon>
        <taxon>Brassica</taxon>
    </lineage>
</organism>
<evidence type="ECO:0000313" key="1">
    <source>
        <dbReference type="EMBL" id="CAG7888698.1"/>
    </source>
</evidence>
<feature type="non-terminal residue" evidence="2">
    <location>
        <position position="1"/>
    </location>
</feature>